<dbReference type="Pfam" id="PF03134">
    <property type="entry name" value="TB2_DP1_HVA22"/>
    <property type="match status" value="1"/>
</dbReference>
<accession>A0A3B0MF14</accession>
<dbReference type="GO" id="GO:0007165">
    <property type="term" value="P:signal transduction"/>
    <property type="evidence" value="ECO:0007669"/>
    <property type="project" value="TreeGrafter"/>
</dbReference>
<evidence type="ECO:0000256" key="2">
    <source>
        <dbReference type="SAM" id="MobiDB-lite"/>
    </source>
</evidence>
<feature type="domain" description="AMP-activated protein kinase glycogen-binding" evidence="3">
    <location>
        <begin position="77"/>
        <end position="158"/>
    </location>
</feature>
<dbReference type="EMBL" id="UIVT01000001">
    <property type="protein sequence ID" value="SVP88517.1"/>
    <property type="molecule type" value="Genomic_DNA"/>
</dbReference>
<dbReference type="CDD" id="cd02859">
    <property type="entry name" value="E_set_AMPKbeta_like_N"/>
    <property type="match status" value="1"/>
</dbReference>
<dbReference type="InterPro" id="IPR032640">
    <property type="entry name" value="AMPK1_CBM"/>
</dbReference>
<organism evidence="4">
    <name type="scientific">Theileria annulata</name>
    <dbReference type="NCBI Taxonomy" id="5874"/>
    <lineage>
        <taxon>Eukaryota</taxon>
        <taxon>Sar</taxon>
        <taxon>Alveolata</taxon>
        <taxon>Apicomplexa</taxon>
        <taxon>Aconoidasida</taxon>
        <taxon>Piroplasmida</taxon>
        <taxon>Theileriidae</taxon>
        <taxon>Theileria</taxon>
    </lineage>
</organism>
<evidence type="ECO:0000313" key="5">
    <source>
        <dbReference type="EMBL" id="SVP89677.1"/>
    </source>
</evidence>
<reference evidence="4" key="1">
    <citation type="submission" date="2018-07" db="EMBL/GenBank/DDBJ databases">
        <authorList>
            <person name="Quirk P.G."/>
            <person name="Krulwich T.A."/>
        </authorList>
    </citation>
    <scope>NUCLEOTIDE SEQUENCE</scope>
    <source>
        <strain evidence="4">Anand</strain>
    </source>
</reference>
<dbReference type="Gene3D" id="2.60.40.10">
    <property type="entry name" value="Immunoglobulins"/>
    <property type="match status" value="1"/>
</dbReference>
<dbReference type="GO" id="GO:0005737">
    <property type="term" value="C:cytoplasm"/>
    <property type="evidence" value="ECO:0007669"/>
    <property type="project" value="TreeGrafter"/>
</dbReference>
<dbReference type="AlphaFoldDB" id="A0A3B0MF14"/>
<gene>
    <name evidence="4" type="ORF">TAT_000037800</name>
    <name evidence="5" type="ORF">TAV_000037400</name>
</gene>
<dbReference type="InterPro" id="IPR050827">
    <property type="entry name" value="CRP1_MDG1_kinase"/>
</dbReference>
<name>A0A3B0MF14_THEAN</name>
<dbReference type="GO" id="GO:0005634">
    <property type="term" value="C:nucleus"/>
    <property type="evidence" value="ECO:0007669"/>
    <property type="project" value="TreeGrafter"/>
</dbReference>
<evidence type="ECO:0000259" key="3">
    <source>
        <dbReference type="Pfam" id="PF16561"/>
    </source>
</evidence>
<evidence type="ECO:0000256" key="1">
    <source>
        <dbReference type="ARBA" id="ARBA00010926"/>
    </source>
</evidence>
<dbReference type="EMBL" id="UIVS01000001">
    <property type="protein sequence ID" value="SVP89677.1"/>
    <property type="molecule type" value="Genomic_DNA"/>
</dbReference>
<feature type="compositionally biased region" description="Polar residues" evidence="2">
    <location>
        <begin position="1"/>
        <end position="21"/>
    </location>
</feature>
<dbReference type="PANTHER" id="PTHR10343">
    <property type="entry name" value="5'-AMP-ACTIVATED PROTEIN KINASE , BETA SUBUNIT"/>
    <property type="match status" value="1"/>
</dbReference>
<dbReference type="InterPro" id="IPR014756">
    <property type="entry name" value="Ig_E-set"/>
</dbReference>
<feature type="region of interest" description="Disordered" evidence="2">
    <location>
        <begin position="290"/>
        <end position="324"/>
    </location>
</feature>
<dbReference type="Pfam" id="PF16561">
    <property type="entry name" value="AMPK1_CBM"/>
    <property type="match status" value="1"/>
</dbReference>
<dbReference type="PANTHER" id="PTHR10343:SF84">
    <property type="entry name" value="5'-AMP-ACTIVATED PROTEIN KINASE SUBUNIT BETA-1"/>
    <property type="match status" value="1"/>
</dbReference>
<dbReference type="GO" id="GO:0019901">
    <property type="term" value="F:protein kinase binding"/>
    <property type="evidence" value="ECO:0007669"/>
    <property type="project" value="TreeGrafter"/>
</dbReference>
<dbReference type="InterPro" id="IPR004345">
    <property type="entry name" value="TB2_DP1_HVA22"/>
</dbReference>
<sequence length="442" mass="51687">MNNKSRSFPSIYNLNISSSESNHGDSDRSQEFGNEVKPALSDLISRHTFRYDTRRPISHNAELYGSDFLDSTQDHVTVVFNWNYGGNEVYLVEYNEDENKNTRVIKMIKSTNCFTTIQELPKKLFKYRYLVDNVYQYSPDDACVSTADGVINYIDITNFKSTDYTIPRQNEQFTTGKYGNEMPGFNYSSIEPPGFPEILNYRSPDFDNPDRVYSEIHILSNHIYEDKSTESFLGEKYKSYMSLYRWANELTNIPSSTNLYRLLNLLLCQLYPAYRTFLFLYKNNNYAVTTSHPPTNSGNTTTDTTPHTARESTESAGTDPVKNDRRLGERELCREAVSKESYLKCVYTAHHLLYWAMYLTNSYFESLLPFLKLLPLYKETKLVFFFWLGSDHFKGAGYLYHTYLQKLLLNLSDYLTNFFNTRLDNATRENLKQFVNTYRYQT</sequence>
<feature type="region of interest" description="Disordered" evidence="2">
    <location>
        <begin position="1"/>
        <end position="32"/>
    </location>
</feature>
<feature type="compositionally biased region" description="Low complexity" evidence="2">
    <location>
        <begin position="293"/>
        <end position="307"/>
    </location>
</feature>
<dbReference type="GO" id="GO:0031588">
    <property type="term" value="C:nucleotide-activated protein kinase complex"/>
    <property type="evidence" value="ECO:0007669"/>
    <property type="project" value="TreeGrafter"/>
</dbReference>
<evidence type="ECO:0000313" key="4">
    <source>
        <dbReference type="EMBL" id="SVP88517.1"/>
    </source>
</evidence>
<protein>
    <submittedName>
        <fullName evidence="4">TB2/DP1, HVA22 family, putative</fullName>
    </submittedName>
</protein>
<dbReference type="VEuPathDB" id="PiroplasmaDB:TA21180"/>
<comment type="similarity">
    <text evidence="1">Belongs to the 5'-AMP-activated protein kinase beta subunit family.</text>
</comment>
<dbReference type="InterPro" id="IPR013783">
    <property type="entry name" value="Ig-like_fold"/>
</dbReference>
<proteinExistence type="inferred from homology"/>
<dbReference type="SUPFAM" id="SSF81296">
    <property type="entry name" value="E set domains"/>
    <property type="match status" value="1"/>
</dbReference>